<dbReference type="RefSeq" id="WP_190951603.1">
    <property type="nucleotide sequence ID" value="NZ_JACJTC010000020.1"/>
</dbReference>
<dbReference type="SMART" id="SM00947">
    <property type="entry name" value="Pro_CA"/>
    <property type="match status" value="1"/>
</dbReference>
<keyword evidence="3" id="KW-0862">Zinc</keyword>
<keyword evidence="4" id="KW-0456">Lyase</keyword>
<evidence type="ECO:0000313" key="7">
    <source>
        <dbReference type="EMBL" id="MBD2614693.1"/>
    </source>
</evidence>
<gene>
    <name evidence="7" type="ORF">H6G94_26035</name>
</gene>
<dbReference type="SUPFAM" id="SSF53056">
    <property type="entry name" value="beta-carbonic anhydrase, cab"/>
    <property type="match status" value="1"/>
</dbReference>
<dbReference type="EMBL" id="JACJTC010000020">
    <property type="protein sequence ID" value="MBD2614693.1"/>
    <property type="molecule type" value="Genomic_DNA"/>
</dbReference>
<dbReference type="InterPro" id="IPR036874">
    <property type="entry name" value="Carbonic_anhydrase_sf"/>
</dbReference>
<dbReference type="Pfam" id="PF00484">
    <property type="entry name" value="Pro_CA"/>
    <property type="match status" value="1"/>
</dbReference>
<proteinExistence type="inferred from homology"/>
<dbReference type="Gene3D" id="3.40.1050.10">
    <property type="entry name" value="Carbonic anhydrase"/>
    <property type="match status" value="1"/>
</dbReference>
<feature type="transmembrane region" description="Helical" evidence="6">
    <location>
        <begin position="12"/>
        <end position="32"/>
    </location>
</feature>
<keyword evidence="8" id="KW-1185">Reference proteome</keyword>
<sequence length="241" mass="25812">MSQINGFIGRRDLLKFVGVMGIGAVAFGHRFWDIQQAAAADVHSVNPNPVSPNEAIRRLLNGNQRFVHQQRKYPDQTLEHLRLVAKAQYPFAAILGCADSRVPAEIVFDQGLGDLFVVRVAGNVASDTAIGSLEYSTAVLGSQLIVVLGHKRCGAVAEAIKNEPLPGRIGFVVEGIKPALANLKLTTDNTSDEAVKANVKYQAKKLQESSGILAKLLDAGKLKIVGACYDIDTGKVNIVNG</sequence>
<dbReference type="CDD" id="cd03378">
    <property type="entry name" value="beta_CA_cladeC"/>
    <property type="match status" value="1"/>
</dbReference>
<evidence type="ECO:0000256" key="3">
    <source>
        <dbReference type="ARBA" id="ARBA00022833"/>
    </source>
</evidence>
<dbReference type="PROSITE" id="PS51318">
    <property type="entry name" value="TAT"/>
    <property type="match status" value="1"/>
</dbReference>
<name>A0ABR8HGT4_NOSPU</name>
<evidence type="ECO:0000256" key="1">
    <source>
        <dbReference type="ARBA" id="ARBA00006217"/>
    </source>
</evidence>
<evidence type="ECO:0000256" key="4">
    <source>
        <dbReference type="ARBA" id="ARBA00023239"/>
    </source>
</evidence>
<comment type="catalytic activity">
    <reaction evidence="5">
        <text>hydrogencarbonate + H(+) = CO2 + H2O</text>
        <dbReference type="Rhea" id="RHEA:10748"/>
        <dbReference type="ChEBI" id="CHEBI:15377"/>
        <dbReference type="ChEBI" id="CHEBI:15378"/>
        <dbReference type="ChEBI" id="CHEBI:16526"/>
        <dbReference type="ChEBI" id="CHEBI:17544"/>
        <dbReference type="EC" id="4.2.1.1"/>
    </reaction>
</comment>
<keyword evidence="6" id="KW-0472">Membrane</keyword>
<dbReference type="InterPro" id="IPR015892">
    <property type="entry name" value="Carbonic_anhydrase_CS"/>
</dbReference>
<comment type="similarity">
    <text evidence="1">Belongs to the beta-class carbonic anhydrase family.</text>
</comment>
<protein>
    <recommendedName>
        <fullName evidence="2">carbonic anhydrase</fullName>
        <ecNumber evidence="2">4.2.1.1</ecNumber>
    </recommendedName>
</protein>
<dbReference type="InterPro" id="IPR001765">
    <property type="entry name" value="Carbonic_anhydrase"/>
</dbReference>
<dbReference type="PROSITE" id="PS00704">
    <property type="entry name" value="PROK_CO2_ANHYDRASE_1"/>
    <property type="match status" value="1"/>
</dbReference>
<evidence type="ECO:0000256" key="6">
    <source>
        <dbReference type="SAM" id="Phobius"/>
    </source>
</evidence>
<keyword evidence="6" id="KW-0812">Transmembrane</keyword>
<organism evidence="7 8">
    <name type="scientific">Nostoc punctiforme FACHB-252</name>
    <dbReference type="NCBI Taxonomy" id="1357509"/>
    <lineage>
        <taxon>Bacteria</taxon>
        <taxon>Bacillati</taxon>
        <taxon>Cyanobacteriota</taxon>
        <taxon>Cyanophyceae</taxon>
        <taxon>Nostocales</taxon>
        <taxon>Nostocaceae</taxon>
        <taxon>Nostoc</taxon>
    </lineage>
</organism>
<dbReference type="InterPro" id="IPR006311">
    <property type="entry name" value="TAT_signal"/>
</dbReference>
<reference evidence="7 8" key="1">
    <citation type="journal article" date="2020" name="ISME J.">
        <title>Comparative genomics reveals insights into cyanobacterial evolution and habitat adaptation.</title>
        <authorList>
            <person name="Chen M.Y."/>
            <person name="Teng W.K."/>
            <person name="Zhao L."/>
            <person name="Hu C.X."/>
            <person name="Zhou Y.K."/>
            <person name="Han B.P."/>
            <person name="Song L.R."/>
            <person name="Shu W.S."/>
        </authorList>
    </citation>
    <scope>NUCLEOTIDE SEQUENCE [LARGE SCALE GENOMIC DNA]</scope>
    <source>
        <strain evidence="7 8">FACHB-252</strain>
    </source>
</reference>
<keyword evidence="6" id="KW-1133">Transmembrane helix</keyword>
<evidence type="ECO:0000313" key="8">
    <source>
        <dbReference type="Proteomes" id="UP000606396"/>
    </source>
</evidence>
<comment type="caution">
    <text evidence="7">The sequence shown here is derived from an EMBL/GenBank/DDBJ whole genome shotgun (WGS) entry which is preliminary data.</text>
</comment>
<dbReference type="EC" id="4.2.1.1" evidence="2"/>
<dbReference type="PANTHER" id="PTHR11002">
    <property type="entry name" value="CARBONIC ANHYDRASE"/>
    <property type="match status" value="1"/>
</dbReference>
<evidence type="ECO:0000256" key="2">
    <source>
        <dbReference type="ARBA" id="ARBA00012925"/>
    </source>
</evidence>
<accession>A0ABR8HGT4</accession>
<dbReference type="Proteomes" id="UP000606396">
    <property type="component" value="Unassembled WGS sequence"/>
</dbReference>
<evidence type="ECO:0000256" key="5">
    <source>
        <dbReference type="ARBA" id="ARBA00048348"/>
    </source>
</evidence>
<dbReference type="PANTHER" id="PTHR11002:SF79">
    <property type="entry name" value="CARBONIC ANHYDRASE 2"/>
    <property type="match status" value="1"/>
</dbReference>